<gene>
    <name evidence="1" type="ORF">N7G274_000152</name>
</gene>
<dbReference type="Proteomes" id="UP001590950">
    <property type="component" value="Unassembled WGS sequence"/>
</dbReference>
<accession>A0ABR4AU27</accession>
<name>A0ABR4AU27_9LECA</name>
<organism evidence="1 2">
    <name type="scientific">Stereocaulon virgatum</name>
    <dbReference type="NCBI Taxonomy" id="373712"/>
    <lineage>
        <taxon>Eukaryota</taxon>
        <taxon>Fungi</taxon>
        <taxon>Dikarya</taxon>
        <taxon>Ascomycota</taxon>
        <taxon>Pezizomycotina</taxon>
        <taxon>Lecanoromycetes</taxon>
        <taxon>OSLEUM clade</taxon>
        <taxon>Lecanoromycetidae</taxon>
        <taxon>Lecanorales</taxon>
        <taxon>Lecanorineae</taxon>
        <taxon>Stereocaulaceae</taxon>
        <taxon>Stereocaulon</taxon>
    </lineage>
</organism>
<dbReference type="EMBL" id="JBEFKJ010000001">
    <property type="protein sequence ID" value="KAL2048241.1"/>
    <property type="molecule type" value="Genomic_DNA"/>
</dbReference>
<comment type="caution">
    <text evidence="1">The sequence shown here is derived from an EMBL/GenBank/DDBJ whole genome shotgun (WGS) entry which is preliminary data.</text>
</comment>
<sequence>MKAISQQEFFLQVEEGDDDDFKLSHISFLFQDGINLYKERSLKRIVRDFDIIDLSELKMQHAPTPVEHYRPLLYDKSTVAPAPSPEGCYQKFPNLVAYNTSNPTLLSRILLHEAQIRDLLASKLNPNVATYQSRIIEDSRIAGLCFTRDS</sequence>
<proteinExistence type="predicted"/>
<evidence type="ECO:0000313" key="1">
    <source>
        <dbReference type="EMBL" id="KAL2048241.1"/>
    </source>
</evidence>
<evidence type="ECO:0000313" key="2">
    <source>
        <dbReference type="Proteomes" id="UP001590950"/>
    </source>
</evidence>
<reference evidence="1 2" key="1">
    <citation type="submission" date="2024-09" db="EMBL/GenBank/DDBJ databases">
        <title>Rethinking Asexuality: The Enigmatic Case of Functional Sexual Genes in Lepraria (Stereocaulaceae).</title>
        <authorList>
            <person name="Doellman M."/>
            <person name="Sun Y."/>
            <person name="Barcenas-Pena A."/>
            <person name="Lumbsch H.T."/>
            <person name="Grewe F."/>
        </authorList>
    </citation>
    <scope>NUCLEOTIDE SEQUENCE [LARGE SCALE GENOMIC DNA]</scope>
    <source>
        <strain evidence="1 2">Mercado 3170</strain>
    </source>
</reference>
<protein>
    <submittedName>
        <fullName evidence="1">Uncharacterized protein</fullName>
    </submittedName>
</protein>
<keyword evidence="2" id="KW-1185">Reference proteome</keyword>